<evidence type="ECO:0000313" key="1">
    <source>
        <dbReference type="EMBL" id="QWG00500.1"/>
    </source>
</evidence>
<dbReference type="RefSeq" id="WP_169663104.1">
    <property type="nucleotide sequence ID" value="NZ_CP076132.1"/>
</dbReference>
<dbReference type="EMBL" id="CP076132">
    <property type="protein sequence ID" value="QWG00500.1"/>
    <property type="molecule type" value="Genomic_DNA"/>
</dbReference>
<evidence type="ECO:0000313" key="2">
    <source>
        <dbReference type="Proteomes" id="UP000678679"/>
    </source>
</evidence>
<dbReference type="KEGG" id="fya:KMW28_12640"/>
<reference evidence="1 2" key="1">
    <citation type="submission" date="2021-05" db="EMBL/GenBank/DDBJ databases">
        <title>Comparative genomic studies on the polysaccharide-degrading batcterial strains of the Flammeovirga genus.</title>
        <authorList>
            <person name="Zewei F."/>
            <person name="Zheng Z."/>
            <person name="Yu L."/>
            <person name="Ruyue G."/>
            <person name="Yanhong M."/>
            <person name="Yuanyuan C."/>
            <person name="Jingyan G."/>
            <person name="Wenjun H."/>
        </authorList>
    </citation>
    <scope>NUCLEOTIDE SEQUENCE [LARGE SCALE GENOMIC DNA]</scope>
    <source>
        <strain evidence="1 2">NBRC:100898</strain>
    </source>
</reference>
<proteinExistence type="predicted"/>
<dbReference type="AlphaFoldDB" id="A0AAX1N2Y2"/>
<keyword evidence="2" id="KW-1185">Reference proteome</keyword>
<protein>
    <submittedName>
        <fullName evidence="1">Uncharacterized protein</fullName>
    </submittedName>
</protein>
<name>A0AAX1N2Y2_9BACT</name>
<sequence>MAKITFKIKKYDFTDPIDNTILFSISKLTEIKQLAMFFSFWSNNIIAQSIERLNNWGFIHFDIESGKIKYTDDFIKLNMMTSLDLVSIDIEEFEREKTITDKDRVKKILELYDQSESFLALSYSIHLKILKDA</sequence>
<organism evidence="1 2">
    <name type="scientific">Flammeovirga yaeyamensis</name>
    <dbReference type="NCBI Taxonomy" id="367791"/>
    <lineage>
        <taxon>Bacteria</taxon>
        <taxon>Pseudomonadati</taxon>
        <taxon>Bacteroidota</taxon>
        <taxon>Cytophagia</taxon>
        <taxon>Cytophagales</taxon>
        <taxon>Flammeovirgaceae</taxon>
        <taxon>Flammeovirga</taxon>
    </lineage>
</organism>
<dbReference type="Proteomes" id="UP000678679">
    <property type="component" value="Chromosome 1"/>
</dbReference>
<accession>A0AAX1N2Y2</accession>
<gene>
    <name evidence="1" type="ORF">KMW28_12640</name>
</gene>